<dbReference type="InterPro" id="IPR029071">
    <property type="entry name" value="Ubiquitin-like_domsf"/>
</dbReference>
<dbReference type="CDD" id="cd16105">
    <property type="entry name" value="Ubl_ASPSCR1_like"/>
    <property type="match status" value="1"/>
</dbReference>
<dbReference type="SUPFAM" id="SSF54236">
    <property type="entry name" value="Ubiquitin-like"/>
    <property type="match status" value="2"/>
</dbReference>
<dbReference type="InterPro" id="IPR021569">
    <property type="entry name" value="TUG-UBL1"/>
</dbReference>
<evidence type="ECO:0000313" key="3">
    <source>
        <dbReference type="EMBL" id="KAF2266294.1"/>
    </source>
</evidence>
<dbReference type="CDD" id="cd01767">
    <property type="entry name" value="UBX"/>
    <property type="match status" value="1"/>
</dbReference>
<feature type="compositionally biased region" description="Polar residues" evidence="1">
    <location>
        <begin position="204"/>
        <end position="218"/>
    </location>
</feature>
<feature type="region of interest" description="Disordered" evidence="1">
    <location>
        <begin position="204"/>
        <end position="289"/>
    </location>
</feature>
<dbReference type="GO" id="GO:0012506">
    <property type="term" value="C:vesicle membrane"/>
    <property type="evidence" value="ECO:0007669"/>
    <property type="project" value="TreeGrafter"/>
</dbReference>
<dbReference type="Proteomes" id="UP000800093">
    <property type="component" value="Unassembled WGS sequence"/>
</dbReference>
<feature type="compositionally biased region" description="Polar residues" evidence="1">
    <location>
        <begin position="242"/>
        <end position="267"/>
    </location>
</feature>
<dbReference type="Pfam" id="PF11470">
    <property type="entry name" value="TUG-UBL1"/>
    <property type="match status" value="1"/>
</dbReference>
<dbReference type="EMBL" id="ML986599">
    <property type="protein sequence ID" value="KAF2266294.1"/>
    <property type="molecule type" value="Genomic_DNA"/>
</dbReference>
<proteinExistence type="predicted"/>
<feature type="compositionally biased region" description="Basic and acidic residues" evidence="1">
    <location>
        <begin position="484"/>
        <end position="501"/>
    </location>
</feature>
<dbReference type="PANTHER" id="PTHR46467:SF1">
    <property type="entry name" value="TETHER CONTAINING UBX DOMAIN FOR GLUT4"/>
    <property type="match status" value="1"/>
</dbReference>
<organism evidence="3 4">
    <name type="scientific">Lojkania enalia</name>
    <dbReference type="NCBI Taxonomy" id="147567"/>
    <lineage>
        <taxon>Eukaryota</taxon>
        <taxon>Fungi</taxon>
        <taxon>Dikarya</taxon>
        <taxon>Ascomycota</taxon>
        <taxon>Pezizomycotina</taxon>
        <taxon>Dothideomycetes</taxon>
        <taxon>Pleosporomycetidae</taxon>
        <taxon>Pleosporales</taxon>
        <taxon>Pleosporales incertae sedis</taxon>
        <taxon>Lojkania</taxon>
    </lineage>
</organism>
<feature type="region of interest" description="Disordered" evidence="1">
    <location>
        <begin position="463"/>
        <end position="512"/>
    </location>
</feature>
<dbReference type="GO" id="GO:0005737">
    <property type="term" value="C:cytoplasm"/>
    <property type="evidence" value="ECO:0007669"/>
    <property type="project" value="TreeGrafter"/>
</dbReference>
<dbReference type="GO" id="GO:0006886">
    <property type="term" value="P:intracellular protein transport"/>
    <property type="evidence" value="ECO:0007669"/>
    <property type="project" value="TreeGrafter"/>
</dbReference>
<dbReference type="Gene3D" id="3.10.20.90">
    <property type="entry name" value="Phosphatidylinositol 3-kinase Catalytic Subunit, Chain A, domain 1"/>
    <property type="match status" value="1"/>
</dbReference>
<protein>
    <recommendedName>
        <fullName evidence="2">TUG ubiquitin-like domain-containing protein</fullName>
    </recommendedName>
</protein>
<dbReference type="InterPro" id="IPR059238">
    <property type="entry name" value="UBX1_UBXN9"/>
</dbReference>
<feature type="compositionally biased region" description="Basic and acidic residues" evidence="1">
    <location>
        <begin position="463"/>
        <end position="476"/>
    </location>
</feature>
<evidence type="ECO:0000256" key="1">
    <source>
        <dbReference type="SAM" id="MobiDB-lite"/>
    </source>
</evidence>
<dbReference type="AlphaFoldDB" id="A0A9P4N7F1"/>
<feature type="compositionally biased region" description="Basic residues" evidence="1">
    <location>
        <begin position="502"/>
        <end position="512"/>
    </location>
</feature>
<feature type="compositionally biased region" description="Low complexity" evidence="1">
    <location>
        <begin position="268"/>
        <end position="285"/>
    </location>
</feature>
<sequence>MTSHVTIYNASARSFRIATSPGTYLSEVRDEACKKFNVSPDQFTLKYNNKPISLSQQIRLANLAQGARLELVQASRSPTVISVALQLPATEKSIRLTQKFASNTSLWEILRYFESSEGTNYNFTQRGVPEMSGTSGAGRLNYEMPVVTVMPGHREQSSFVDLQQTLSKLGFDSGSALLRLSFKNSGKPLEEAMAEISQYFKDQSTSIPNPATTGSEASESVAGEPAKKKASELEPMDVDSKPSATKAESTPVPNTSKLGPIATQTENTPPGAASPPVSSPPSTGGLDRNVQIFSAPTSSTPQAARNTFNANDYVPTIEHAKAHQAALQSQTRNQRLLSDKELEAEEAALQEKLKAAAEKGGSLRIRMPDQTMIQMDITKSDTAQVLYDFVEQFLEYKEPFQLKYVGAKGQQVLIPRSQSRLIQDLRFSGREVVTFIWDEKASSEARLSRKTLSREWADKAQRLEVREPVAEEERQEQGQMVGKSEGKKKAGGGDEDKESKLKKILGKGLFKR</sequence>
<evidence type="ECO:0000313" key="4">
    <source>
        <dbReference type="Proteomes" id="UP000800093"/>
    </source>
</evidence>
<dbReference type="OrthoDB" id="440781at2759"/>
<comment type="caution">
    <text evidence="3">The sequence shown here is derived from an EMBL/GenBank/DDBJ whole genome shotgun (WGS) entry which is preliminary data.</text>
</comment>
<dbReference type="PANTHER" id="PTHR46467">
    <property type="entry name" value="TETHER CONTAINING UBX DOMAIN FOR GLUT4"/>
    <property type="match status" value="1"/>
</dbReference>
<gene>
    <name evidence="3" type="ORF">CC78DRAFT_597193</name>
</gene>
<evidence type="ECO:0000259" key="2">
    <source>
        <dbReference type="Pfam" id="PF11470"/>
    </source>
</evidence>
<reference evidence="4" key="1">
    <citation type="journal article" date="2020" name="Stud. Mycol.">
        <title>101 Dothideomycetes genomes: A test case for predicting lifestyles and emergence of pathogens.</title>
        <authorList>
            <person name="Haridas S."/>
            <person name="Albert R."/>
            <person name="Binder M."/>
            <person name="Bloem J."/>
            <person name="LaButti K."/>
            <person name="Salamov A."/>
            <person name="Andreopoulos B."/>
            <person name="Baker S."/>
            <person name="Barry K."/>
            <person name="Bills G."/>
            <person name="Bluhm B."/>
            <person name="Cannon C."/>
            <person name="Castanera R."/>
            <person name="Culley D."/>
            <person name="Daum C."/>
            <person name="Ezra D."/>
            <person name="Gonzalez J."/>
            <person name="Henrissat B."/>
            <person name="Kuo A."/>
            <person name="Liang C."/>
            <person name="Lipzen A."/>
            <person name="Lutzoni F."/>
            <person name="Magnuson J."/>
            <person name="Mondo S."/>
            <person name="Nolan M."/>
            <person name="Ohm R."/>
            <person name="Pangilinan J."/>
            <person name="Park H.-J."/>
            <person name="Ramirez L."/>
            <person name="Alfaro M."/>
            <person name="Sun H."/>
            <person name="Tritt A."/>
            <person name="Yoshinaga Y."/>
            <person name="Zwiers L.-H."/>
            <person name="Turgeon B."/>
            <person name="Goodwin S."/>
            <person name="Spatafora J."/>
            <person name="Crous P."/>
            <person name="Grigoriev I."/>
        </authorList>
    </citation>
    <scope>NUCLEOTIDE SEQUENCE [LARGE SCALE GENOMIC DNA]</scope>
    <source>
        <strain evidence="4">CBS 304.66</strain>
    </source>
</reference>
<dbReference type="GO" id="GO:0005634">
    <property type="term" value="C:nucleus"/>
    <property type="evidence" value="ECO:0007669"/>
    <property type="project" value="TreeGrafter"/>
</dbReference>
<keyword evidence="4" id="KW-1185">Reference proteome</keyword>
<name>A0A9P4N7F1_9PLEO</name>
<dbReference type="CDD" id="cd17075">
    <property type="entry name" value="UBX1_UBXN9"/>
    <property type="match status" value="1"/>
</dbReference>
<accession>A0A9P4N7F1</accession>
<feature type="domain" description="TUG ubiquitin-like" evidence="2">
    <location>
        <begin position="11"/>
        <end position="71"/>
    </location>
</feature>